<reference evidence="10" key="1">
    <citation type="submission" date="2021-01" db="UniProtKB">
        <authorList>
            <consortium name="EnsemblMetazoa"/>
        </authorList>
    </citation>
    <scope>IDENTIFICATION</scope>
</reference>
<dbReference type="PANTHER" id="PTHR48016">
    <property type="entry name" value="MAP KINASE KINASE KINASE SSK2-RELATED-RELATED"/>
    <property type="match status" value="1"/>
</dbReference>
<keyword evidence="4 7" id="KW-0547">Nucleotide-binding</keyword>
<dbReference type="GO" id="GO:0004674">
    <property type="term" value="F:protein serine/threonine kinase activity"/>
    <property type="evidence" value="ECO:0007669"/>
    <property type="project" value="UniProtKB-KW"/>
</dbReference>
<feature type="domain" description="Protein kinase" evidence="9">
    <location>
        <begin position="1386"/>
        <end position="1644"/>
    </location>
</feature>
<accession>A0A7M5WSH8</accession>
<evidence type="ECO:0000256" key="8">
    <source>
        <dbReference type="SAM" id="MobiDB-lite"/>
    </source>
</evidence>
<dbReference type="PROSITE" id="PS00108">
    <property type="entry name" value="PROTEIN_KINASE_ST"/>
    <property type="match status" value="1"/>
</dbReference>
<dbReference type="InterPro" id="IPR008271">
    <property type="entry name" value="Ser/Thr_kinase_AS"/>
</dbReference>
<dbReference type="InterPro" id="IPR011009">
    <property type="entry name" value="Kinase-like_dom_sf"/>
</dbReference>
<feature type="region of interest" description="Disordered" evidence="8">
    <location>
        <begin position="98"/>
        <end position="126"/>
    </location>
</feature>
<dbReference type="InterPro" id="IPR017441">
    <property type="entry name" value="Protein_kinase_ATP_BS"/>
</dbReference>
<protein>
    <recommendedName>
        <fullName evidence="9">Protein kinase domain-containing protein</fullName>
    </recommendedName>
</protein>
<dbReference type="InterPro" id="IPR000719">
    <property type="entry name" value="Prot_kinase_dom"/>
</dbReference>
<keyword evidence="5" id="KW-0418">Kinase</keyword>
<keyword evidence="6 7" id="KW-0067">ATP-binding</keyword>
<feature type="compositionally biased region" description="Polar residues" evidence="8">
    <location>
        <begin position="426"/>
        <end position="443"/>
    </location>
</feature>
<feature type="region of interest" description="Disordered" evidence="8">
    <location>
        <begin position="152"/>
        <end position="175"/>
    </location>
</feature>
<organism evidence="10 11">
    <name type="scientific">Clytia hemisphaerica</name>
    <dbReference type="NCBI Taxonomy" id="252671"/>
    <lineage>
        <taxon>Eukaryota</taxon>
        <taxon>Metazoa</taxon>
        <taxon>Cnidaria</taxon>
        <taxon>Hydrozoa</taxon>
        <taxon>Hydroidolina</taxon>
        <taxon>Leptothecata</taxon>
        <taxon>Obeliida</taxon>
        <taxon>Clytiidae</taxon>
        <taxon>Clytia</taxon>
    </lineage>
</organism>
<comment type="similarity">
    <text evidence="1">Belongs to the protein kinase superfamily. STE Ser/Thr protein kinase family. MAP kinase kinase kinase subfamily.</text>
</comment>
<dbReference type="InterPro" id="IPR045801">
    <property type="entry name" value="MEKK4_N"/>
</dbReference>
<evidence type="ECO:0000259" key="9">
    <source>
        <dbReference type="PROSITE" id="PS50011"/>
    </source>
</evidence>
<dbReference type="SUPFAM" id="SSF56112">
    <property type="entry name" value="Protein kinase-like (PK-like)"/>
    <property type="match status" value="1"/>
</dbReference>
<evidence type="ECO:0000313" key="10">
    <source>
        <dbReference type="EnsemblMetazoa" id="CLYHEMP010278.1"/>
    </source>
</evidence>
<sequence>MIVPGGFQFDDLENINGSSSDDDSKGRLSQRSDASNISNFSTDSASSTKSALMEARPKFCNVPKIPQAYIQDDSVNSSSIKQKEMVMNEIKRKVFSSDSERENDLNDSIDGIEFGKTPPRESRRNKQKYKVKFNNQQQFNVKKPMKKTFNKNGSNPANNFNSNQHHWQRQRSDERREKQIDKFDNQMQECNEFVPRSTKLVRVNSTKSLKSIAQQRTLNAFSQQSDNQGSKKFMSSAVKFATKKMMSDSKSKASSRQHFHKSFSLLVNLGGRLSSQHQHHEDEIEEDNFQVEYHEFLWLQLQAYHSARTLEEQDNYLEEARKGVDKILDDIINFRFDAKKGSCPDICTLDDPGFSHAKESTFSLANEDSDDGEFLSFKTSFDADHLTSSPRNETVDIPKEESNEMQSLQERLDNALIDQEEKPTEQVVSKNESTNDTGNSVADTSQGFNLLGQRKEKIAAIHEIAALLQKVEGVESLYPNTKALMEAHPKYKDIRFVRNMESLLFWLNVSKDLYHQLNVLADWIEIEPDDVLNFKDWFDCGLDLQCLKTKKSYKTAHKIATADMLESSVNLPSLLSNVALRRSKREKRKRISQQRFSVIEKTSTSRYREFVERNIRENGLLFIMKRVREILYIPLKKAKFCIDDPTVNSTKFSRAFEIQFGNQLNKMLGVFLKLNDTKMANFINDIEKEAKQFNKYAQYGKCFQDMNLPTFVDIFSFMVLIPFDVVHESIRFRIDYKPKVQPSHLSIRQLILECKEVVAGGIIALHHFREMTTIIPDATKAKLADRKNEFDDDLKSVLNVYFEYLQTSFHLMQKSKQASFSLKNIAEEEWDFAKEICPYISGAEARAGFKFCCLSSDLLKSTEHYLESSMEECSEKYSPADEENLQRHKLLGVSREYKHIFKELRGRASKALAFARMLHKDLGISNKYKLHCSTDTLFKMLKDSKHFKVDYHGMNVGFWVFVTEEGAKDESFSTKLLNLTFGIPDHDNSLGRGYVLLVPKKSKEKCLWIGRRMSIEYTSEVALALSYIDQVEYVTVISNNLYNLNTQCKRFEQRLNPGAVSLIVERTSSHMEIEKALNELKESTYKLAKSIVTSTQIMYDNLCSNQSIELDEADLNSAHKSCIETMHSSFAVGFEYLRELARMVGKGHGSHKKRISHFFVTVSRLWIQFVLTKTEQGRGTKPRWAIPGLEFLVATIDPSHTEPMEESVFLNLQEEMQKCVKHIIGRAESRSKRKLKADKRSSSPFTVYRSRSVPASQLKDGSQSLENIISPSNDTINVRNSFPGEFVRSVRTDTTLSDTSADRISTLSNVSSEGDTLDSVEQSFLDGDVEPVNDPPMIRIRNAIQEIEERRTAKLQHMRVIGNVTYKKANFASELVHNVRKVNFKWQLGNKIGEGQFGKVYSAVNLDTGDLMAVKQVRFNPHDYGTVQEIADEITNIQGLLHDSLVKYFGVEIHKNEMLIFMEYCADGTIAEVAKVGLPESLIRVYTYQIIKAINFLHQSGVVHRDIKGANIFLSSSGLIKIGDFGSAVKLKDPMCTTQGEVFNTRGTAAFMAPEVITLDKGRGYGRAADIWSLGCVVIEMSTGKQPWYECDNIYAIMYRVGDGNHPPIPDRLSEEGRDFLECCFIHDQNYRWTANMLEDHAFVKVKK</sequence>
<dbReference type="OrthoDB" id="1043025at2759"/>
<dbReference type="PROSITE" id="PS00107">
    <property type="entry name" value="PROTEIN_KINASE_ATP"/>
    <property type="match status" value="1"/>
</dbReference>
<dbReference type="Pfam" id="PF00069">
    <property type="entry name" value="Pkinase"/>
    <property type="match status" value="1"/>
</dbReference>
<evidence type="ECO:0000256" key="6">
    <source>
        <dbReference type="ARBA" id="ARBA00022840"/>
    </source>
</evidence>
<keyword evidence="2" id="KW-0723">Serine/threonine-protein kinase</keyword>
<dbReference type="PROSITE" id="PS50011">
    <property type="entry name" value="PROTEIN_KINASE_DOM"/>
    <property type="match status" value="1"/>
</dbReference>
<feature type="compositionally biased region" description="Polar residues" evidence="8">
    <location>
        <begin position="27"/>
        <end position="50"/>
    </location>
</feature>
<evidence type="ECO:0000256" key="7">
    <source>
        <dbReference type="PROSITE-ProRule" id="PRU10141"/>
    </source>
</evidence>
<feature type="binding site" evidence="7">
    <location>
        <position position="1415"/>
    </location>
    <ligand>
        <name>ATP</name>
        <dbReference type="ChEBI" id="CHEBI:30616"/>
    </ligand>
</feature>
<proteinExistence type="inferred from homology"/>
<evidence type="ECO:0000256" key="4">
    <source>
        <dbReference type="ARBA" id="ARBA00022741"/>
    </source>
</evidence>
<dbReference type="Pfam" id="PF19431">
    <property type="entry name" value="MEKK4_N"/>
    <property type="match status" value="2"/>
</dbReference>
<dbReference type="RefSeq" id="XP_066922220.1">
    <property type="nucleotide sequence ID" value="XM_067066119.1"/>
</dbReference>
<name>A0A7M5WSH8_9CNID</name>
<keyword evidence="11" id="KW-1185">Reference proteome</keyword>
<dbReference type="InterPro" id="IPR050538">
    <property type="entry name" value="MAP_kinase_kinase_kinase"/>
</dbReference>
<evidence type="ECO:0000256" key="1">
    <source>
        <dbReference type="ARBA" id="ARBA00006529"/>
    </source>
</evidence>
<dbReference type="GeneID" id="136809582"/>
<evidence type="ECO:0000313" key="11">
    <source>
        <dbReference type="Proteomes" id="UP000594262"/>
    </source>
</evidence>
<dbReference type="SMART" id="SM00220">
    <property type="entry name" value="S_TKc"/>
    <property type="match status" value="1"/>
</dbReference>
<feature type="compositionally biased region" description="Low complexity" evidence="8">
    <location>
        <begin position="152"/>
        <end position="163"/>
    </location>
</feature>
<keyword evidence="3" id="KW-0808">Transferase</keyword>
<evidence type="ECO:0000256" key="2">
    <source>
        <dbReference type="ARBA" id="ARBA00022527"/>
    </source>
</evidence>
<evidence type="ECO:0000256" key="3">
    <source>
        <dbReference type="ARBA" id="ARBA00022679"/>
    </source>
</evidence>
<dbReference type="Proteomes" id="UP000594262">
    <property type="component" value="Unplaced"/>
</dbReference>
<dbReference type="GO" id="GO:0000165">
    <property type="term" value="P:MAPK cascade"/>
    <property type="evidence" value="ECO:0007669"/>
    <property type="project" value="InterPro"/>
</dbReference>
<feature type="region of interest" description="Disordered" evidence="8">
    <location>
        <begin position="1"/>
        <end position="52"/>
    </location>
</feature>
<evidence type="ECO:0000256" key="5">
    <source>
        <dbReference type="ARBA" id="ARBA00022777"/>
    </source>
</evidence>
<dbReference type="PANTHER" id="PTHR48016:SF32">
    <property type="entry name" value="MITOGEN-ACTIVATED PROTEIN KINASE KINASE KINASE 4"/>
    <property type="match status" value="1"/>
</dbReference>
<dbReference type="GO" id="GO:0005524">
    <property type="term" value="F:ATP binding"/>
    <property type="evidence" value="ECO:0007669"/>
    <property type="project" value="UniProtKB-UniRule"/>
</dbReference>
<dbReference type="EnsemblMetazoa" id="CLYHEMT010278.1">
    <property type="protein sequence ID" value="CLYHEMP010278.1"/>
    <property type="gene ID" value="CLYHEMG010278"/>
</dbReference>
<feature type="region of interest" description="Disordered" evidence="8">
    <location>
        <begin position="421"/>
        <end position="443"/>
    </location>
</feature>
<dbReference type="Gene3D" id="1.10.510.10">
    <property type="entry name" value="Transferase(Phosphotransferase) domain 1"/>
    <property type="match status" value="1"/>
</dbReference>